<dbReference type="EMBL" id="JAMZIH010000456">
    <property type="protein sequence ID" value="KAJ1679318.1"/>
    <property type="molecule type" value="Genomic_DNA"/>
</dbReference>
<proteinExistence type="predicted"/>
<reference evidence="1" key="1">
    <citation type="submission" date="2022-06" db="EMBL/GenBank/DDBJ databases">
        <title>Phylogenomic reconstructions and comparative analyses of Kickxellomycotina fungi.</title>
        <authorList>
            <person name="Reynolds N.K."/>
            <person name="Stajich J.E."/>
            <person name="Barry K."/>
            <person name="Grigoriev I.V."/>
            <person name="Crous P."/>
            <person name="Smith M.E."/>
        </authorList>
    </citation>
    <scope>NUCLEOTIDE SEQUENCE</scope>
    <source>
        <strain evidence="1">RSA 2271</strain>
    </source>
</reference>
<evidence type="ECO:0000313" key="2">
    <source>
        <dbReference type="Proteomes" id="UP001145114"/>
    </source>
</evidence>
<comment type="caution">
    <text evidence="1">The sequence shown here is derived from an EMBL/GenBank/DDBJ whole genome shotgun (WGS) entry which is preliminary data.</text>
</comment>
<keyword evidence="2" id="KW-1185">Reference proteome</keyword>
<evidence type="ECO:0000313" key="1">
    <source>
        <dbReference type="EMBL" id="KAJ1679318.1"/>
    </source>
</evidence>
<name>A0ACC1HRY6_9FUNG</name>
<organism evidence="1 2">
    <name type="scientific">Spiromyces aspiralis</name>
    <dbReference type="NCBI Taxonomy" id="68401"/>
    <lineage>
        <taxon>Eukaryota</taxon>
        <taxon>Fungi</taxon>
        <taxon>Fungi incertae sedis</taxon>
        <taxon>Zoopagomycota</taxon>
        <taxon>Kickxellomycotina</taxon>
        <taxon>Kickxellomycetes</taxon>
        <taxon>Kickxellales</taxon>
        <taxon>Kickxellaceae</taxon>
        <taxon>Spiromyces</taxon>
    </lineage>
</organism>
<sequence length="284" mass="31177">VGETFYMRIIVRNWGGQATSDELEGLETIMSLPVFPDAPEPPLPEGRQGLITDRIFESPVLGIKCRGWLAKYGDASISAFMLEHIPGNGGGLTRVVKCTDIRPRDHLAVACDATVHEYVREGIPCEIDYDSLANLVEDCNMLVPLYEEDNLPLNLNSPGAVSDEADIANAIFEGVEPGTDDYAVAVGDVLAYRMDTLFQILDDTRNNPEQAHRVIVINFTTGALQGFHLSAVTHDSASWTNVIFDKSTATPEGNNLRSSNDSVQRKTLVQGPWKGERVVMPQYV</sequence>
<dbReference type="Proteomes" id="UP001145114">
    <property type="component" value="Unassembled WGS sequence"/>
</dbReference>
<gene>
    <name evidence="1" type="ORF">EV182_002293</name>
</gene>
<protein>
    <submittedName>
        <fullName evidence="1">Uncharacterized protein</fullName>
    </submittedName>
</protein>
<feature type="non-terminal residue" evidence="1">
    <location>
        <position position="1"/>
    </location>
</feature>
<accession>A0ACC1HRY6</accession>